<organism evidence="2 3">
    <name type="scientific">Thiorhodococcus minor</name>
    <dbReference type="NCBI Taxonomy" id="57489"/>
    <lineage>
        <taxon>Bacteria</taxon>
        <taxon>Pseudomonadati</taxon>
        <taxon>Pseudomonadota</taxon>
        <taxon>Gammaproteobacteria</taxon>
        <taxon>Chromatiales</taxon>
        <taxon>Chromatiaceae</taxon>
        <taxon>Thiorhodococcus</taxon>
    </lineage>
</organism>
<gene>
    <name evidence="2" type="ORF">G3446_18540</name>
</gene>
<feature type="chain" id="PRO_5026686813" description="Transporter" evidence="1">
    <location>
        <begin position="26"/>
        <end position="204"/>
    </location>
</feature>
<reference evidence="2 3" key="1">
    <citation type="submission" date="2020-02" db="EMBL/GenBank/DDBJ databases">
        <title>Genome sequences of Thiorhodococcus mannitoliphagus and Thiorhodococcus minor, purple sulfur photosynthetic bacteria in the gammaproteobacterial family, Chromatiaceae.</title>
        <authorList>
            <person name="Aviles F.A."/>
            <person name="Meyer T.E."/>
            <person name="Kyndt J.A."/>
        </authorList>
    </citation>
    <scope>NUCLEOTIDE SEQUENCE [LARGE SCALE GENOMIC DNA]</scope>
    <source>
        <strain evidence="2 3">DSM 11518</strain>
    </source>
</reference>
<dbReference type="SUPFAM" id="SSF56935">
    <property type="entry name" value="Porins"/>
    <property type="match status" value="1"/>
</dbReference>
<protein>
    <recommendedName>
        <fullName evidence="4">Transporter</fullName>
    </recommendedName>
</protein>
<keyword evidence="1" id="KW-0732">Signal</keyword>
<evidence type="ECO:0008006" key="4">
    <source>
        <dbReference type="Google" id="ProtNLM"/>
    </source>
</evidence>
<keyword evidence="3" id="KW-1185">Reference proteome</keyword>
<comment type="caution">
    <text evidence="2">The sequence shown here is derived from an EMBL/GenBank/DDBJ whole genome shotgun (WGS) entry which is preliminary data.</text>
</comment>
<dbReference type="EMBL" id="JAAIJQ010000065">
    <property type="protein sequence ID" value="NEV63860.1"/>
    <property type="molecule type" value="Genomic_DNA"/>
</dbReference>
<sequence>MSRHPRLIATATAALLALTTLPAAAEINHDLSGFGALGGALSDQDFIYQRHIDDNGTLNRDSVIGIQLDTRLTDAWGLTLQAKAAPSLHSDNAWEPTLTWAFLSWRPTNDWLLRAGRLRLPLLLYSANNDVGVSFDFARLPTEAYSLTPTPDVNGLFFSKTWLTDAWEWTLEGYVRAAHTDWRFYARDGLEPAFPPAASTRGWT</sequence>
<evidence type="ECO:0000313" key="3">
    <source>
        <dbReference type="Proteomes" id="UP000483379"/>
    </source>
</evidence>
<feature type="signal peptide" evidence="1">
    <location>
        <begin position="1"/>
        <end position="25"/>
    </location>
</feature>
<dbReference type="AlphaFoldDB" id="A0A6M0K2B7"/>
<dbReference type="Proteomes" id="UP000483379">
    <property type="component" value="Unassembled WGS sequence"/>
</dbReference>
<name>A0A6M0K2B7_9GAMM</name>
<proteinExistence type="predicted"/>
<dbReference type="RefSeq" id="WP_164454323.1">
    <property type="nucleotide sequence ID" value="NZ_JAAIJQ010000065.1"/>
</dbReference>
<evidence type="ECO:0000313" key="2">
    <source>
        <dbReference type="EMBL" id="NEV63860.1"/>
    </source>
</evidence>
<evidence type="ECO:0000256" key="1">
    <source>
        <dbReference type="SAM" id="SignalP"/>
    </source>
</evidence>
<accession>A0A6M0K2B7</accession>